<dbReference type="SUPFAM" id="SSF52317">
    <property type="entry name" value="Class I glutamine amidotransferase-like"/>
    <property type="match status" value="1"/>
</dbReference>
<dbReference type="PROSITE" id="PS51273">
    <property type="entry name" value="GATASE_TYPE_1"/>
    <property type="match status" value="1"/>
</dbReference>
<dbReference type="InterPro" id="IPR011697">
    <property type="entry name" value="Peptidase_C26"/>
</dbReference>
<evidence type="ECO:0000313" key="1">
    <source>
        <dbReference type="EMBL" id="KKN20932.1"/>
    </source>
</evidence>
<dbReference type="EMBL" id="LAZR01003194">
    <property type="protein sequence ID" value="KKN20932.1"/>
    <property type="molecule type" value="Genomic_DNA"/>
</dbReference>
<reference evidence="1" key="1">
    <citation type="journal article" date="2015" name="Nature">
        <title>Complex archaea that bridge the gap between prokaryotes and eukaryotes.</title>
        <authorList>
            <person name="Spang A."/>
            <person name="Saw J.H."/>
            <person name="Jorgensen S.L."/>
            <person name="Zaremba-Niedzwiedzka K."/>
            <person name="Martijn J."/>
            <person name="Lind A.E."/>
            <person name="van Eijk R."/>
            <person name="Schleper C."/>
            <person name="Guy L."/>
            <person name="Ettema T.J."/>
        </authorList>
    </citation>
    <scope>NUCLEOTIDE SEQUENCE</scope>
</reference>
<dbReference type="InterPro" id="IPR029062">
    <property type="entry name" value="Class_I_gatase-like"/>
</dbReference>
<dbReference type="AlphaFoldDB" id="A0A0F9P909"/>
<dbReference type="InterPro" id="IPR044668">
    <property type="entry name" value="PuuD-like"/>
</dbReference>
<dbReference type="GO" id="GO:0016811">
    <property type="term" value="F:hydrolase activity, acting on carbon-nitrogen (but not peptide) bonds, in linear amides"/>
    <property type="evidence" value="ECO:0007669"/>
    <property type="project" value="InterPro"/>
</dbReference>
<gene>
    <name evidence="1" type="ORF">LCGC14_0930430</name>
</gene>
<dbReference type="Pfam" id="PF07722">
    <property type="entry name" value="Peptidase_C26"/>
    <property type="match status" value="1"/>
</dbReference>
<dbReference type="GO" id="GO:0005829">
    <property type="term" value="C:cytosol"/>
    <property type="evidence" value="ECO:0007669"/>
    <property type="project" value="TreeGrafter"/>
</dbReference>
<name>A0A0F9P909_9ZZZZ</name>
<comment type="caution">
    <text evidence="1">The sequence shown here is derived from an EMBL/GenBank/DDBJ whole genome shotgun (WGS) entry which is preliminary data.</text>
</comment>
<sequence length="220" mass="25326">MTKIKVYVDVIGSPNYMDWLISDRFEYIRKDSRKQTDLAIFTGGSDIDPSFYNETQHTSTYSNLKRDKNELGLFSIYKQDKVPMLGICRGSQLLTVANGGKLIQNVDGHAIHEPHSITLFDGSYVDIMSTHHQMHFPYYMDEDDYRILGWSTQELAQVYNFDATNNLIIEDIPGFKESEIIYFPNTRSLGIQGHPEMGGTPDETRKKMTQLVEAMFKYLL</sequence>
<proteinExistence type="predicted"/>
<dbReference type="Gene3D" id="3.40.50.880">
    <property type="match status" value="1"/>
</dbReference>
<dbReference type="PANTHER" id="PTHR43235">
    <property type="entry name" value="GLUTAMINE AMIDOTRANSFERASE PB2B2.05-RELATED"/>
    <property type="match status" value="1"/>
</dbReference>
<protein>
    <submittedName>
        <fullName evidence="1">Uncharacterized protein</fullName>
    </submittedName>
</protein>
<organism evidence="1">
    <name type="scientific">marine sediment metagenome</name>
    <dbReference type="NCBI Taxonomy" id="412755"/>
    <lineage>
        <taxon>unclassified sequences</taxon>
        <taxon>metagenomes</taxon>
        <taxon>ecological metagenomes</taxon>
    </lineage>
</organism>
<dbReference type="PANTHER" id="PTHR43235:SF1">
    <property type="entry name" value="GLUTAMINE AMIDOTRANSFERASE PB2B2.05-RELATED"/>
    <property type="match status" value="1"/>
</dbReference>
<accession>A0A0F9P909</accession>